<protein>
    <submittedName>
        <fullName evidence="2">Asparagine synthase-related protein</fullName>
    </submittedName>
</protein>
<name>A0ABV6PJ92_9SPHN</name>
<dbReference type="EMBL" id="JBHLTL010000006">
    <property type="protein sequence ID" value="MFC0589906.1"/>
    <property type="molecule type" value="Genomic_DNA"/>
</dbReference>
<dbReference type="Pfam" id="PF00733">
    <property type="entry name" value="Asn_synthase"/>
    <property type="match status" value="1"/>
</dbReference>
<keyword evidence="3" id="KW-1185">Reference proteome</keyword>
<sequence>MLALLIGPRASEDGLGERTGASLGLFAGVAVSAWRDDNRIAWQLPRVGDLPARSQRRKLAGRTSLAPTILSDGTAVQVHGWIDNCRELAAELGCPADDQAHVYGCAVKAWGDEADCKVLGGYCATYHRPGSGELRLARSPLYGPPLYYMHNQDAVAAASVPRVLEAMGLPRVLNRQRLVDSLYFNLTDEESYLKGSFKVPYGAVVHVSAQARRAHRFYDPLKVPKQPRASARDYVDEADRLLTDACARYRDSAHNAGVLLSGGLDSPNVAARLLRGMPQERRLQAFTYVPLEGHGQPDIPGGLADEGPAVRAFCAIHPAIEPHFVDNRDYEFDHRLEDMFLAMGTGTVNLAAFFRYHGIFTAARDAGCDMVLSADHGNFTFSASGNWGYAEYLRKGRLIELWRALRGESLRPGSLGWRFLALAVAPMLPYPVWRLAMHLRGRSIDSDNVEISALRPEALRDFAVEARARQAGTRYERPLYGWREGLIRDNFARGDVEGSDMIQGWEQLYEVSMRDPTSYRPLVDFCLGLPTDMFLRDGQTRWLGRELGRGLMPEAQRTMPGHGQHNSDWHKRLTPRRDDMRREVAAIRADPVLAGLIDTDLLLANIDNWPAAQSIENDIYFPHAFRLPRAIAMGRYVRFMTGSNASHEA</sequence>
<dbReference type="Gene3D" id="3.40.50.620">
    <property type="entry name" value="HUPs"/>
    <property type="match status" value="1"/>
</dbReference>
<dbReference type="Gene3D" id="3.60.20.10">
    <property type="entry name" value="Glutamine Phosphoribosylpyrophosphate, subunit 1, domain 1"/>
    <property type="match status" value="1"/>
</dbReference>
<evidence type="ECO:0000313" key="2">
    <source>
        <dbReference type="EMBL" id="MFC0589906.1"/>
    </source>
</evidence>
<evidence type="ECO:0000313" key="3">
    <source>
        <dbReference type="Proteomes" id="UP001589943"/>
    </source>
</evidence>
<feature type="domain" description="Asparagine synthetase" evidence="1">
    <location>
        <begin position="239"/>
        <end position="609"/>
    </location>
</feature>
<dbReference type="InterPro" id="IPR001962">
    <property type="entry name" value="Asn_synthase"/>
</dbReference>
<dbReference type="InterPro" id="IPR029055">
    <property type="entry name" value="Ntn_hydrolases_N"/>
</dbReference>
<organism evidence="2 3">
    <name type="scientific">Novosphingobium aquiterrae</name>
    <dbReference type="NCBI Taxonomy" id="624388"/>
    <lineage>
        <taxon>Bacteria</taxon>
        <taxon>Pseudomonadati</taxon>
        <taxon>Pseudomonadota</taxon>
        <taxon>Alphaproteobacteria</taxon>
        <taxon>Sphingomonadales</taxon>
        <taxon>Sphingomonadaceae</taxon>
        <taxon>Novosphingobium</taxon>
    </lineage>
</organism>
<evidence type="ECO:0000259" key="1">
    <source>
        <dbReference type="Pfam" id="PF00733"/>
    </source>
</evidence>
<gene>
    <name evidence="2" type="ORF">ACFFF7_10815</name>
</gene>
<dbReference type="RefSeq" id="WP_379481364.1">
    <property type="nucleotide sequence ID" value="NZ_JBHLTL010000006.1"/>
</dbReference>
<proteinExistence type="predicted"/>
<dbReference type="SUPFAM" id="SSF56235">
    <property type="entry name" value="N-terminal nucleophile aminohydrolases (Ntn hydrolases)"/>
    <property type="match status" value="1"/>
</dbReference>
<comment type="caution">
    <text evidence="2">The sequence shown here is derived from an EMBL/GenBank/DDBJ whole genome shotgun (WGS) entry which is preliminary data.</text>
</comment>
<accession>A0ABV6PJ92</accession>
<dbReference type="SUPFAM" id="SSF52402">
    <property type="entry name" value="Adenine nucleotide alpha hydrolases-like"/>
    <property type="match status" value="1"/>
</dbReference>
<dbReference type="Proteomes" id="UP001589943">
    <property type="component" value="Unassembled WGS sequence"/>
</dbReference>
<reference evidence="2 3" key="1">
    <citation type="submission" date="2024-09" db="EMBL/GenBank/DDBJ databases">
        <authorList>
            <person name="Sun Q."/>
            <person name="Mori K."/>
        </authorList>
    </citation>
    <scope>NUCLEOTIDE SEQUENCE [LARGE SCALE GENOMIC DNA]</scope>
    <source>
        <strain evidence="2 3">NCAIM B.02537</strain>
    </source>
</reference>
<dbReference type="InterPro" id="IPR014729">
    <property type="entry name" value="Rossmann-like_a/b/a_fold"/>
</dbReference>